<evidence type="ECO:0000256" key="2">
    <source>
        <dbReference type="ARBA" id="ARBA00006228"/>
    </source>
</evidence>
<dbReference type="eggNOG" id="COG1863">
    <property type="taxonomic scope" value="Bacteria"/>
</dbReference>
<evidence type="ECO:0000256" key="4">
    <source>
        <dbReference type="ARBA" id="ARBA00022692"/>
    </source>
</evidence>
<dbReference type="Pfam" id="PF01899">
    <property type="entry name" value="MNHE"/>
    <property type="match status" value="1"/>
</dbReference>
<dbReference type="PIRSF" id="PIRSF019239">
    <property type="entry name" value="MrpE"/>
    <property type="match status" value="1"/>
</dbReference>
<evidence type="ECO:0000256" key="6">
    <source>
        <dbReference type="ARBA" id="ARBA00023136"/>
    </source>
</evidence>
<evidence type="ECO:0000256" key="3">
    <source>
        <dbReference type="ARBA" id="ARBA00022475"/>
    </source>
</evidence>
<dbReference type="InterPro" id="IPR002758">
    <property type="entry name" value="Cation_antiport_E"/>
</dbReference>
<dbReference type="GO" id="GO:0008324">
    <property type="term" value="F:monoatomic cation transmembrane transporter activity"/>
    <property type="evidence" value="ECO:0007669"/>
    <property type="project" value="InterPro"/>
</dbReference>
<dbReference type="PANTHER" id="PTHR34584:SF1">
    <property type="entry name" value="NA(+)_H(+) ANTIPORTER SUBUNIT E1"/>
    <property type="match status" value="1"/>
</dbReference>
<evidence type="ECO:0000256" key="5">
    <source>
        <dbReference type="ARBA" id="ARBA00022989"/>
    </source>
</evidence>
<dbReference type="PANTHER" id="PTHR34584">
    <property type="entry name" value="NA(+)/H(+) ANTIPORTER SUBUNIT E1"/>
    <property type="match status" value="1"/>
</dbReference>
<sequence length="129" mass="14601">MLAVFIPWFTSAFWPEKIIIKQPWRLIQYIAVVLWEILAANVIVAKLILRSADKLQPGFVRYPLQLRSPVGISLLANTISLTPGTVSCDLSEDGQFLLIHALHMTDPDKTIAEIKQKFEQPLQEIFVAC</sequence>
<comment type="subcellular location">
    <subcellularLocation>
        <location evidence="1">Cell membrane</location>
        <topology evidence="1">Multi-pass membrane protein</topology>
    </subcellularLocation>
</comment>
<keyword evidence="6" id="KW-0472">Membrane</keyword>
<dbReference type="AlphaFoldDB" id="I1YH78"/>
<keyword evidence="4" id="KW-0812">Transmembrane</keyword>
<organism evidence="7 8">
    <name type="scientific">Methylophaga frappieri (strain ATCC BAA-2434 / DSM 25690 / JAM7)</name>
    <dbReference type="NCBI Taxonomy" id="754477"/>
    <lineage>
        <taxon>Bacteria</taxon>
        <taxon>Pseudomonadati</taxon>
        <taxon>Pseudomonadota</taxon>
        <taxon>Gammaproteobacteria</taxon>
        <taxon>Thiotrichales</taxon>
        <taxon>Piscirickettsiaceae</taxon>
        <taxon>Methylophaga</taxon>
    </lineage>
</organism>
<evidence type="ECO:0000313" key="8">
    <source>
        <dbReference type="Proteomes" id="UP000009145"/>
    </source>
</evidence>
<comment type="similarity">
    <text evidence="2">Belongs to the CPA3 antiporters (TC 2.A.63) subunit E family.</text>
</comment>
<dbReference type="STRING" id="754477.Q7C_1116"/>
<dbReference type="HOGENOM" id="CLU_086615_6_1_6"/>
<dbReference type="KEGG" id="mec:Q7C_1116"/>
<keyword evidence="8" id="KW-1185">Reference proteome</keyword>
<dbReference type="EMBL" id="CP003380">
    <property type="protein sequence ID" value="AFJ02271.1"/>
    <property type="molecule type" value="Genomic_DNA"/>
</dbReference>
<reference evidence="7 8" key="1">
    <citation type="journal article" date="2012" name="J. Bacteriol.">
        <title>Complete genome sequences of Methylophaga sp. strain JAM1 and Methylophaga sp. strain JAM7.</title>
        <authorList>
            <person name="Villeneuve C."/>
            <person name="Martineau C."/>
            <person name="Mauffrey F."/>
            <person name="Villemur R."/>
        </authorList>
    </citation>
    <scope>NUCLEOTIDE SEQUENCE [LARGE SCALE GENOMIC DNA]</scope>
    <source>
        <strain evidence="7 8">JAM7</strain>
    </source>
</reference>
<dbReference type="PATRIC" id="fig|754477.3.peg.1096"/>
<evidence type="ECO:0000313" key="7">
    <source>
        <dbReference type="EMBL" id="AFJ02271.1"/>
    </source>
</evidence>
<dbReference type="NCBIfam" id="NF006518">
    <property type="entry name" value="PRK08965.1-2"/>
    <property type="match status" value="1"/>
</dbReference>
<gene>
    <name evidence="7" type="ordered locus">Q7C_1116</name>
</gene>
<dbReference type="Proteomes" id="UP000009145">
    <property type="component" value="Chromosome"/>
</dbReference>
<accession>I1YH78</accession>
<proteinExistence type="inferred from homology"/>
<evidence type="ECO:0000256" key="1">
    <source>
        <dbReference type="ARBA" id="ARBA00004651"/>
    </source>
</evidence>
<name>I1YH78_METFJ</name>
<protein>
    <submittedName>
        <fullName evidence="7">Na(+) H(+) antiporter subunit E</fullName>
    </submittedName>
</protein>
<keyword evidence="3" id="KW-1003">Cell membrane</keyword>
<dbReference type="GO" id="GO:0005886">
    <property type="term" value="C:plasma membrane"/>
    <property type="evidence" value="ECO:0007669"/>
    <property type="project" value="UniProtKB-SubCell"/>
</dbReference>
<keyword evidence="5" id="KW-1133">Transmembrane helix</keyword>